<dbReference type="EMBL" id="CALNXJ010000072">
    <property type="protein sequence ID" value="CAH3159507.1"/>
    <property type="molecule type" value="Genomic_DNA"/>
</dbReference>
<evidence type="ECO:0000313" key="8">
    <source>
        <dbReference type="EMBL" id="CAH3159507.1"/>
    </source>
</evidence>
<dbReference type="InterPro" id="IPR046791">
    <property type="entry name" value="Polycystin_dom"/>
</dbReference>
<feature type="domain" description="Polycystin" evidence="7">
    <location>
        <begin position="19"/>
        <end position="85"/>
    </location>
</feature>
<dbReference type="Pfam" id="PF20519">
    <property type="entry name" value="Polycystin_dom"/>
    <property type="match status" value="1"/>
</dbReference>
<evidence type="ECO:0000256" key="4">
    <source>
        <dbReference type="ARBA" id="ARBA00022989"/>
    </source>
</evidence>
<dbReference type="GO" id="GO:0050982">
    <property type="term" value="P:detection of mechanical stimulus"/>
    <property type="evidence" value="ECO:0007669"/>
    <property type="project" value="TreeGrafter"/>
</dbReference>
<dbReference type="InterPro" id="IPR051223">
    <property type="entry name" value="Polycystin"/>
</dbReference>
<evidence type="ECO:0000313" key="9">
    <source>
        <dbReference type="Proteomes" id="UP001159428"/>
    </source>
</evidence>
<evidence type="ECO:0000259" key="7">
    <source>
        <dbReference type="Pfam" id="PF20519"/>
    </source>
</evidence>
<keyword evidence="5 6" id="KW-0472">Membrane</keyword>
<dbReference type="GO" id="GO:0005262">
    <property type="term" value="F:calcium channel activity"/>
    <property type="evidence" value="ECO:0007669"/>
    <property type="project" value="TreeGrafter"/>
</dbReference>
<dbReference type="Proteomes" id="UP001159428">
    <property type="component" value="Unassembled WGS sequence"/>
</dbReference>
<proteinExistence type="inferred from homology"/>
<keyword evidence="4 6" id="KW-1133">Transmembrane helix</keyword>
<protein>
    <recommendedName>
        <fullName evidence="7">Polycystin domain-containing protein</fullName>
    </recommendedName>
</protein>
<feature type="transmembrane region" description="Helical" evidence="6">
    <location>
        <begin position="72"/>
        <end position="95"/>
    </location>
</feature>
<evidence type="ECO:0000256" key="3">
    <source>
        <dbReference type="ARBA" id="ARBA00022692"/>
    </source>
</evidence>
<dbReference type="GO" id="GO:0016020">
    <property type="term" value="C:membrane"/>
    <property type="evidence" value="ECO:0007669"/>
    <property type="project" value="UniProtKB-SubCell"/>
</dbReference>
<dbReference type="PANTHER" id="PTHR10877">
    <property type="entry name" value="POLYCYSTIN FAMILY MEMBER"/>
    <property type="match status" value="1"/>
</dbReference>
<evidence type="ECO:0000256" key="5">
    <source>
        <dbReference type="ARBA" id="ARBA00023136"/>
    </source>
</evidence>
<keyword evidence="9" id="KW-1185">Reference proteome</keyword>
<gene>
    <name evidence="8" type="ORF">PMEA_00032122</name>
</gene>
<comment type="similarity">
    <text evidence="2">Belongs to the polycystin family.</text>
</comment>
<organism evidence="8 9">
    <name type="scientific">Pocillopora meandrina</name>
    <dbReference type="NCBI Taxonomy" id="46732"/>
    <lineage>
        <taxon>Eukaryota</taxon>
        <taxon>Metazoa</taxon>
        <taxon>Cnidaria</taxon>
        <taxon>Anthozoa</taxon>
        <taxon>Hexacorallia</taxon>
        <taxon>Scleractinia</taxon>
        <taxon>Astrocoeniina</taxon>
        <taxon>Pocilloporidae</taxon>
        <taxon>Pocillopora</taxon>
    </lineage>
</organism>
<reference evidence="8 9" key="1">
    <citation type="submission" date="2022-05" db="EMBL/GenBank/DDBJ databases">
        <authorList>
            <consortium name="Genoscope - CEA"/>
            <person name="William W."/>
        </authorList>
    </citation>
    <scope>NUCLEOTIDE SEQUENCE [LARGE SCALE GENOMIC DNA]</scope>
</reference>
<name>A0AAU9XV19_9CNID</name>
<accession>A0AAU9XV19</accession>
<dbReference type="AlphaFoldDB" id="A0AAU9XV19"/>
<dbReference type="PANTHER" id="PTHR10877:SF150">
    <property type="entry name" value="REJ DOMAIN-CONTAINING PROTEIN"/>
    <property type="match status" value="1"/>
</dbReference>
<evidence type="ECO:0000256" key="2">
    <source>
        <dbReference type="ARBA" id="ARBA00007200"/>
    </source>
</evidence>
<evidence type="ECO:0000256" key="6">
    <source>
        <dbReference type="SAM" id="Phobius"/>
    </source>
</evidence>
<keyword evidence="3 6" id="KW-0812">Transmembrane</keyword>
<comment type="caution">
    <text evidence="8">The sequence shown here is derived from an EMBL/GenBank/DDBJ whole genome shotgun (WGS) entry which is preliminary data.</text>
</comment>
<feature type="transmembrane region" description="Helical" evidence="6">
    <location>
        <begin position="115"/>
        <end position="133"/>
    </location>
</feature>
<evidence type="ECO:0000256" key="1">
    <source>
        <dbReference type="ARBA" id="ARBA00004141"/>
    </source>
</evidence>
<comment type="subcellular location">
    <subcellularLocation>
        <location evidence="1">Membrane</location>
        <topology evidence="1">Multi-pass membrane protein</topology>
    </subcellularLocation>
</comment>
<sequence>MKNLQTFQAGNPSPCPVPWQYVPNEELSPSWDYFDVHDGGGYVADLGYNSSTAQAVISDLIEYGWIDRQTRAVLLVFTIHNPNTGHLIISAYTIWKYCRQNTLLLTSAETGFYEFYLICQFLFIMMAFVFLIVEMYKLYRAKWTYFRDVWNWAGGNSTNIFVGTGRGILHN</sequence>